<dbReference type="RefSeq" id="WP_269089389.1">
    <property type="nucleotide sequence ID" value="NZ_AP017470.1"/>
</dbReference>
<sequence length="239" mass="26572">MYCPNCGAKLPDKKSKYCPACGTPIISANKTSPIIDAIILGSIIVLFIFAVIKISQLITDYRLSKIKETRASIKVNEKNNTPNGQAPEVMAPRAPGKSPISGIMEPKMILIQDINNALKGVTHELEINYNKTLNGYEVDVTIYKNKALTLNQYFDMFANVLSLCYGNNKNNVKFVICKVKDKDKIKLSVAVGAEAASKIPIYTWEVLGRNGVALVRWIEKHQTPPSVGKILMCRYYNNM</sequence>
<evidence type="ECO:0000259" key="2">
    <source>
        <dbReference type="Pfam" id="PF13240"/>
    </source>
</evidence>
<feature type="domain" description="Zinc-ribbon" evidence="2">
    <location>
        <begin position="2"/>
        <end position="25"/>
    </location>
</feature>
<name>A0A7R6PP41_9BACT</name>
<dbReference type="Proteomes" id="UP000595564">
    <property type="component" value="Chromosome"/>
</dbReference>
<evidence type="ECO:0000313" key="4">
    <source>
        <dbReference type="Proteomes" id="UP000595564"/>
    </source>
</evidence>
<dbReference type="Pfam" id="PF13240">
    <property type="entry name" value="Zn_Ribbon_1"/>
    <property type="match status" value="1"/>
</dbReference>
<dbReference type="KEGG" id="thyd:TTHT_0138"/>
<accession>A0A7R6PP41</accession>
<keyword evidence="1" id="KW-0472">Membrane</keyword>
<proteinExistence type="predicted"/>
<protein>
    <recommendedName>
        <fullName evidence="2">Zinc-ribbon domain-containing protein</fullName>
    </recommendedName>
</protein>
<evidence type="ECO:0000313" key="3">
    <source>
        <dbReference type="EMBL" id="BBB31781.1"/>
    </source>
</evidence>
<dbReference type="AlphaFoldDB" id="A0A7R6PP41"/>
<keyword evidence="1" id="KW-1133">Transmembrane helix</keyword>
<reference evidence="3 4" key="1">
    <citation type="journal article" date="2012" name="Extremophiles">
        <title>Thermotomaculum hydrothermale gen. nov., sp. nov., a novel heterotrophic thermophile within the phylum Acidobacteria from a deep-sea hydrothermal vent chimney in the Southern Okinawa Trough.</title>
        <authorList>
            <person name="Izumi H."/>
            <person name="Nunoura T."/>
            <person name="Miyazaki M."/>
            <person name="Mino S."/>
            <person name="Toki T."/>
            <person name="Takai K."/>
            <person name="Sako Y."/>
            <person name="Sawabe T."/>
            <person name="Nakagawa S."/>
        </authorList>
    </citation>
    <scope>NUCLEOTIDE SEQUENCE [LARGE SCALE GENOMIC DNA]</scope>
    <source>
        <strain evidence="3 4">AC55</strain>
    </source>
</reference>
<feature type="transmembrane region" description="Helical" evidence="1">
    <location>
        <begin position="34"/>
        <end position="52"/>
    </location>
</feature>
<evidence type="ECO:0000256" key="1">
    <source>
        <dbReference type="SAM" id="Phobius"/>
    </source>
</evidence>
<keyword evidence="1" id="KW-0812">Transmembrane</keyword>
<keyword evidence="4" id="KW-1185">Reference proteome</keyword>
<organism evidence="3 4">
    <name type="scientific">Thermotomaculum hydrothermale</name>
    <dbReference type="NCBI Taxonomy" id="981385"/>
    <lineage>
        <taxon>Bacteria</taxon>
        <taxon>Pseudomonadati</taxon>
        <taxon>Acidobacteriota</taxon>
        <taxon>Holophagae</taxon>
        <taxon>Thermotomaculales</taxon>
        <taxon>Thermotomaculaceae</taxon>
        <taxon>Thermotomaculum</taxon>
    </lineage>
</organism>
<gene>
    <name evidence="3" type="ORF">TTHT_0138</name>
</gene>
<dbReference type="EMBL" id="AP017470">
    <property type="protein sequence ID" value="BBB31781.1"/>
    <property type="molecule type" value="Genomic_DNA"/>
</dbReference>
<dbReference type="InterPro" id="IPR026870">
    <property type="entry name" value="Zinc_ribbon_dom"/>
</dbReference>